<gene>
    <name evidence="1" type="ORF">ALC57_01103</name>
</gene>
<feature type="non-terminal residue" evidence="1">
    <location>
        <position position="1"/>
    </location>
</feature>
<name>A0A151JQV9_9HYME</name>
<evidence type="ECO:0008006" key="3">
    <source>
        <dbReference type="Google" id="ProtNLM"/>
    </source>
</evidence>
<sequence>LNTWCGIVNRYLIGPYFFDNRLNGKIYLSFLQNKLLELLEEVDLATRQKMWWQQDGAPPHSHRIVNTSITSFRKDG</sequence>
<keyword evidence="2" id="KW-1185">Reference proteome</keyword>
<dbReference type="AlphaFoldDB" id="A0A151JQV9"/>
<dbReference type="Proteomes" id="UP000078492">
    <property type="component" value="Unassembled WGS sequence"/>
</dbReference>
<proteinExistence type="predicted"/>
<dbReference type="PANTHER" id="PTHR47326:SF1">
    <property type="entry name" value="HTH PSQ-TYPE DOMAIN-CONTAINING PROTEIN"/>
    <property type="match status" value="1"/>
</dbReference>
<dbReference type="InterPro" id="IPR036397">
    <property type="entry name" value="RNaseH_sf"/>
</dbReference>
<dbReference type="GO" id="GO:0003676">
    <property type="term" value="F:nucleic acid binding"/>
    <property type="evidence" value="ECO:0007669"/>
    <property type="project" value="InterPro"/>
</dbReference>
<evidence type="ECO:0000313" key="2">
    <source>
        <dbReference type="Proteomes" id="UP000078492"/>
    </source>
</evidence>
<reference evidence="1 2" key="1">
    <citation type="submission" date="2015-09" db="EMBL/GenBank/DDBJ databases">
        <title>Trachymyrmex cornetzi WGS genome.</title>
        <authorList>
            <person name="Nygaard S."/>
            <person name="Hu H."/>
            <person name="Boomsma J."/>
            <person name="Zhang G."/>
        </authorList>
    </citation>
    <scope>NUCLEOTIDE SEQUENCE [LARGE SCALE GENOMIC DNA]</scope>
    <source>
        <strain evidence="1">Tcor2-1</strain>
        <tissue evidence="1">Whole body</tissue>
    </source>
</reference>
<protein>
    <recommendedName>
        <fullName evidence="3">Histone-lysine N-methyltransferase SETMAR</fullName>
    </recommendedName>
</protein>
<organism evidence="1 2">
    <name type="scientific">Trachymyrmex cornetzi</name>
    <dbReference type="NCBI Taxonomy" id="471704"/>
    <lineage>
        <taxon>Eukaryota</taxon>
        <taxon>Metazoa</taxon>
        <taxon>Ecdysozoa</taxon>
        <taxon>Arthropoda</taxon>
        <taxon>Hexapoda</taxon>
        <taxon>Insecta</taxon>
        <taxon>Pterygota</taxon>
        <taxon>Neoptera</taxon>
        <taxon>Endopterygota</taxon>
        <taxon>Hymenoptera</taxon>
        <taxon>Apocrita</taxon>
        <taxon>Aculeata</taxon>
        <taxon>Formicoidea</taxon>
        <taxon>Formicidae</taxon>
        <taxon>Myrmicinae</taxon>
        <taxon>Trachymyrmex</taxon>
    </lineage>
</organism>
<dbReference type="EMBL" id="KQ978646">
    <property type="protein sequence ID" value="KYN29436.1"/>
    <property type="molecule type" value="Genomic_DNA"/>
</dbReference>
<dbReference type="Gene3D" id="3.30.420.10">
    <property type="entry name" value="Ribonuclease H-like superfamily/Ribonuclease H"/>
    <property type="match status" value="1"/>
</dbReference>
<dbReference type="PANTHER" id="PTHR47326">
    <property type="entry name" value="TRANSPOSABLE ELEMENT TC3 TRANSPOSASE-LIKE PROTEIN"/>
    <property type="match status" value="1"/>
</dbReference>
<accession>A0A151JQV9</accession>
<evidence type="ECO:0000313" key="1">
    <source>
        <dbReference type="EMBL" id="KYN29436.1"/>
    </source>
</evidence>